<dbReference type="InterPro" id="IPR030457">
    <property type="entry name" value="ELO_CS"/>
</dbReference>
<evidence type="ECO:0000256" key="7">
    <source>
        <dbReference type="ARBA" id="ARBA00023098"/>
    </source>
</evidence>
<feature type="transmembrane region" description="Helical" evidence="10">
    <location>
        <begin position="512"/>
        <end position="529"/>
    </location>
</feature>
<organism evidence="12 13">
    <name type="scientific">Rotaria socialis</name>
    <dbReference type="NCBI Taxonomy" id="392032"/>
    <lineage>
        <taxon>Eukaryota</taxon>
        <taxon>Metazoa</taxon>
        <taxon>Spiralia</taxon>
        <taxon>Gnathifera</taxon>
        <taxon>Rotifera</taxon>
        <taxon>Eurotatoria</taxon>
        <taxon>Bdelloidea</taxon>
        <taxon>Philodinida</taxon>
        <taxon>Philodinidae</taxon>
        <taxon>Rotaria</taxon>
    </lineage>
</organism>
<evidence type="ECO:0000256" key="4">
    <source>
        <dbReference type="ARBA" id="ARBA00022692"/>
    </source>
</evidence>
<feature type="compositionally biased region" description="Low complexity" evidence="11">
    <location>
        <begin position="11"/>
        <end position="20"/>
    </location>
</feature>
<dbReference type="EC" id="2.3.1.199" evidence="10"/>
<comment type="subcellular location">
    <subcellularLocation>
        <location evidence="1">Membrane</location>
        <topology evidence="1">Multi-pass membrane protein</topology>
    </subcellularLocation>
</comment>
<reference evidence="12" key="1">
    <citation type="submission" date="2021-02" db="EMBL/GenBank/DDBJ databases">
        <authorList>
            <person name="Nowell W R."/>
        </authorList>
    </citation>
    <scope>NUCLEOTIDE SEQUENCE</scope>
</reference>
<evidence type="ECO:0000256" key="3">
    <source>
        <dbReference type="ARBA" id="ARBA00022679"/>
    </source>
</evidence>
<feature type="region of interest" description="Disordered" evidence="11">
    <location>
        <begin position="1"/>
        <end position="54"/>
    </location>
</feature>
<keyword evidence="3 10" id="KW-0808">Transferase</keyword>
<comment type="similarity">
    <text evidence="10">Belongs to the ELO family.</text>
</comment>
<protein>
    <recommendedName>
        <fullName evidence="10">Elongation of very long chain fatty acids protein</fullName>
        <ecNumber evidence="10">2.3.1.199</ecNumber>
    </recommendedName>
    <alternativeName>
        <fullName evidence="10">Very-long-chain 3-oxoacyl-CoA synthase</fullName>
    </alternativeName>
</protein>
<evidence type="ECO:0000256" key="6">
    <source>
        <dbReference type="ARBA" id="ARBA00022989"/>
    </source>
</evidence>
<feature type="compositionally biased region" description="Polar residues" evidence="11">
    <location>
        <begin position="636"/>
        <end position="647"/>
    </location>
</feature>
<keyword evidence="4 10" id="KW-0812">Transmembrane</keyword>
<dbReference type="GO" id="GO:0005789">
    <property type="term" value="C:endoplasmic reticulum membrane"/>
    <property type="evidence" value="ECO:0007669"/>
    <property type="project" value="TreeGrafter"/>
</dbReference>
<proteinExistence type="inferred from homology"/>
<accession>A0A818Y2D5</accession>
<evidence type="ECO:0000256" key="5">
    <source>
        <dbReference type="ARBA" id="ARBA00022832"/>
    </source>
</evidence>
<keyword evidence="6 10" id="KW-1133">Transmembrane helix</keyword>
<feature type="transmembrane region" description="Helical" evidence="10">
    <location>
        <begin position="391"/>
        <end position="415"/>
    </location>
</feature>
<evidence type="ECO:0000256" key="9">
    <source>
        <dbReference type="ARBA" id="ARBA00023160"/>
    </source>
</evidence>
<keyword evidence="2 10" id="KW-0444">Lipid biosynthesis</keyword>
<evidence type="ECO:0000313" key="13">
    <source>
        <dbReference type="Proteomes" id="UP000663865"/>
    </source>
</evidence>
<gene>
    <name evidence="12" type="ORF">KIK155_LOCUS29490</name>
</gene>
<evidence type="ECO:0000256" key="1">
    <source>
        <dbReference type="ARBA" id="ARBA00004141"/>
    </source>
</evidence>
<keyword evidence="7 10" id="KW-0443">Lipid metabolism</keyword>
<dbReference type="EMBL" id="CAJNYV010005513">
    <property type="protein sequence ID" value="CAF3747102.1"/>
    <property type="molecule type" value="Genomic_DNA"/>
</dbReference>
<feature type="compositionally biased region" description="Polar residues" evidence="11">
    <location>
        <begin position="656"/>
        <end position="668"/>
    </location>
</feature>
<feature type="transmembrane region" description="Helical" evidence="10">
    <location>
        <begin position="427"/>
        <end position="447"/>
    </location>
</feature>
<keyword evidence="5 10" id="KW-0276">Fatty acid metabolism</keyword>
<sequence length="668" mass="77378">MTSIDLLQMETSSSSTNSSTRSKKLPPPPLCLPASKEEENTLNSNKKREQKKSTNHCCLSSSVEDCPHKSIPYILPASQRPQILDTLMASSSVLLVPPPSESKHKKFHNIAYTNRLNLLKQRQSSSKVIIDDTEWIDCIRLIVHKPLERELKSLLDKYKMTYFDRVNAPNTTDDTIRSCLSTMVSEALTTYSPAPILSTRTVDDLARNVSSPVQATTITNNGNAKRKRKNISNSFSTSTPVSINSQTKFVISHIVPGKYDTHSNGNKMTNQQQQQKQFQKKYSHLFKHIPDTEEQEYLTREGNWKNVSISSSRLLNNNNICLMLYDEVINYMDEYDLELSGISLEDSFTLPETILAHINSSTMTWLNDWLKEQIPSYKHALKQADPRTKDWFLLWADPIPAITLALIYLFIVTFGPRYMRNREAFHVPSWILFIYNMSLVALSIYMVEEVAVGIYRSKYNLLCQQLNVSTDENEMKVTNVLWFYFFSKAIEFMDTIFMVARKRFTQITFLHVFHHSTMLIIWWIVMTWIPGGQAWFGPVLNSAVHVLMYAYYGLSVIPSLREKLWWKKYITLFQLTQFVCIFLHTFNAIITGCNYPRWGLWMLGGYMVIMLVLFTNFYIHEYITQTNDKKRRKQQLENTNKISNNESTTTTTTTTNRSRQNGITKKHE</sequence>
<evidence type="ECO:0000256" key="2">
    <source>
        <dbReference type="ARBA" id="ARBA00022516"/>
    </source>
</evidence>
<dbReference type="PROSITE" id="PS01188">
    <property type="entry name" value="ELO"/>
    <property type="match status" value="1"/>
</dbReference>
<evidence type="ECO:0000313" key="12">
    <source>
        <dbReference type="EMBL" id="CAF3747102.1"/>
    </source>
</evidence>
<dbReference type="Proteomes" id="UP000663865">
    <property type="component" value="Unassembled WGS sequence"/>
</dbReference>
<dbReference type="GO" id="GO:0019367">
    <property type="term" value="P:fatty acid elongation, saturated fatty acid"/>
    <property type="evidence" value="ECO:0007669"/>
    <property type="project" value="TreeGrafter"/>
</dbReference>
<keyword evidence="9 10" id="KW-0275">Fatty acid biosynthesis</keyword>
<comment type="caution">
    <text evidence="12">The sequence shown here is derived from an EMBL/GenBank/DDBJ whole genome shotgun (WGS) entry which is preliminary data.</text>
</comment>
<feature type="transmembrane region" description="Helical" evidence="10">
    <location>
        <begin position="481"/>
        <end position="500"/>
    </location>
</feature>
<evidence type="ECO:0000256" key="11">
    <source>
        <dbReference type="SAM" id="MobiDB-lite"/>
    </source>
</evidence>
<dbReference type="PANTHER" id="PTHR11157:SF126">
    <property type="entry name" value="ELONGATION OF VERY LONG CHAIN FATTY ACIDS PROTEIN"/>
    <property type="match status" value="1"/>
</dbReference>
<evidence type="ECO:0000256" key="10">
    <source>
        <dbReference type="RuleBase" id="RU361115"/>
    </source>
</evidence>
<dbReference type="GO" id="GO:0034625">
    <property type="term" value="P:fatty acid elongation, monounsaturated fatty acid"/>
    <property type="evidence" value="ECO:0007669"/>
    <property type="project" value="TreeGrafter"/>
</dbReference>
<evidence type="ECO:0000256" key="8">
    <source>
        <dbReference type="ARBA" id="ARBA00023136"/>
    </source>
</evidence>
<dbReference type="GO" id="GO:0009922">
    <property type="term" value="F:fatty acid elongase activity"/>
    <property type="evidence" value="ECO:0007669"/>
    <property type="project" value="UniProtKB-EC"/>
</dbReference>
<dbReference type="Pfam" id="PF01151">
    <property type="entry name" value="ELO"/>
    <property type="match status" value="1"/>
</dbReference>
<dbReference type="GO" id="GO:0030148">
    <property type="term" value="P:sphingolipid biosynthetic process"/>
    <property type="evidence" value="ECO:0007669"/>
    <property type="project" value="TreeGrafter"/>
</dbReference>
<dbReference type="GO" id="GO:0034626">
    <property type="term" value="P:fatty acid elongation, polyunsaturated fatty acid"/>
    <property type="evidence" value="ECO:0007669"/>
    <property type="project" value="TreeGrafter"/>
</dbReference>
<dbReference type="AlphaFoldDB" id="A0A818Y2D5"/>
<dbReference type="GO" id="GO:0042761">
    <property type="term" value="P:very long-chain fatty acid biosynthetic process"/>
    <property type="evidence" value="ECO:0007669"/>
    <property type="project" value="TreeGrafter"/>
</dbReference>
<comment type="catalytic activity">
    <reaction evidence="10">
        <text>a very-long-chain acyl-CoA + malonyl-CoA + H(+) = a very-long-chain 3-oxoacyl-CoA + CO2 + CoA</text>
        <dbReference type="Rhea" id="RHEA:32727"/>
        <dbReference type="ChEBI" id="CHEBI:15378"/>
        <dbReference type="ChEBI" id="CHEBI:16526"/>
        <dbReference type="ChEBI" id="CHEBI:57287"/>
        <dbReference type="ChEBI" id="CHEBI:57384"/>
        <dbReference type="ChEBI" id="CHEBI:90725"/>
        <dbReference type="ChEBI" id="CHEBI:90736"/>
        <dbReference type="EC" id="2.3.1.199"/>
    </reaction>
</comment>
<dbReference type="InterPro" id="IPR002076">
    <property type="entry name" value="ELO_fam"/>
</dbReference>
<feature type="transmembrane region" description="Helical" evidence="10">
    <location>
        <begin position="569"/>
        <end position="592"/>
    </location>
</feature>
<name>A0A818Y2D5_9BILA</name>
<dbReference type="PANTHER" id="PTHR11157">
    <property type="entry name" value="FATTY ACID ACYL TRANSFERASE-RELATED"/>
    <property type="match status" value="1"/>
</dbReference>
<feature type="transmembrane region" description="Helical" evidence="10">
    <location>
        <begin position="535"/>
        <end position="557"/>
    </location>
</feature>
<keyword evidence="8 10" id="KW-0472">Membrane</keyword>
<feature type="region of interest" description="Disordered" evidence="11">
    <location>
        <begin position="633"/>
        <end position="668"/>
    </location>
</feature>
<feature type="transmembrane region" description="Helical" evidence="10">
    <location>
        <begin position="598"/>
        <end position="619"/>
    </location>
</feature>